<dbReference type="RefSeq" id="WP_388101940.1">
    <property type="nucleotide sequence ID" value="NZ_JBIAHM010000001.1"/>
</dbReference>
<keyword evidence="1" id="KW-0119">Carbohydrate metabolism</keyword>
<evidence type="ECO:0000313" key="5">
    <source>
        <dbReference type="Proteomes" id="UP001601303"/>
    </source>
</evidence>
<sequence length="271" mass="29902">MTHPTDTDTYFICATPRTGSSLLLGLLDSTGVAGHPQAYFRSPDEVAWAERWGIPHASQRALDYGEFVRAALAAGRTGNGVFGAKLMWGTHAELTTRLARLHPDLAGDELGLLEREFGTRIRFVHLRRDDILAQAVSWLRAEQTGVWFVGGKGEIGGGQDPARGEPRFDPEAVTGILRTIEEHNAGWERWFESYGIQPHRIRYEDLSADPQAVTPGVLAFLGLTLPAGHRVTPSHQRQADRLNEEWAARYRLSSRAESSSSSPYSPPTPHA</sequence>
<feature type="domain" description="Sulphotransferase Stf0" evidence="3">
    <location>
        <begin position="10"/>
        <end position="251"/>
    </location>
</feature>
<keyword evidence="5" id="KW-1185">Reference proteome</keyword>
<dbReference type="EMBL" id="JBIAHM010000001">
    <property type="protein sequence ID" value="MFE9597373.1"/>
    <property type="molecule type" value="Genomic_DNA"/>
</dbReference>
<comment type="catalytic activity">
    <reaction evidence="1">
        <text>alpha,alpha-trehalose + 3'-phosphoadenylyl sulfate = 2-O-sulfo-alpha,alpha-trehalose + adenosine 3',5'-bisphosphate + H(+)</text>
        <dbReference type="Rhea" id="RHEA:41608"/>
        <dbReference type="ChEBI" id="CHEBI:15378"/>
        <dbReference type="ChEBI" id="CHEBI:16551"/>
        <dbReference type="ChEBI" id="CHEBI:58339"/>
        <dbReference type="ChEBI" id="CHEBI:58343"/>
        <dbReference type="ChEBI" id="CHEBI:60091"/>
        <dbReference type="EC" id="2.8.2.37"/>
    </reaction>
</comment>
<dbReference type="Proteomes" id="UP001601303">
    <property type="component" value="Unassembled WGS sequence"/>
</dbReference>
<comment type="function">
    <text evidence="1">Catalyzes the sulfuryl group transfer from 3'-phosphoadenosine-5'-phosphosulfate (PAPS) to trehalose, leading to trehalose-2-sulfate (T2S).</text>
</comment>
<protein>
    <recommendedName>
        <fullName evidence="1">Trehalose 2-sulfotransferase</fullName>
    </recommendedName>
</protein>
<dbReference type="InterPro" id="IPR024628">
    <property type="entry name" value="Sulfotransferase_Stf0_dom"/>
</dbReference>
<dbReference type="Pfam" id="PF09037">
    <property type="entry name" value="Sulphotransf"/>
    <property type="match status" value="1"/>
</dbReference>
<organism evidence="4 5">
    <name type="scientific">Streptomyces hokutonensis</name>
    <dbReference type="NCBI Taxonomy" id="1306990"/>
    <lineage>
        <taxon>Bacteria</taxon>
        <taxon>Bacillati</taxon>
        <taxon>Actinomycetota</taxon>
        <taxon>Actinomycetes</taxon>
        <taxon>Kitasatosporales</taxon>
        <taxon>Streptomycetaceae</taxon>
        <taxon>Streptomyces</taxon>
    </lineage>
</organism>
<dbReference type="PIRSF" id="PIRSF021497">
    <property type="entry name" value="Sulphotransferase_Stf0"/>
    <property type="match status" value="1"/>
</dbReference>
<comment type="pathway">
    <text evidence="1">Glycolipid metabolism.</text>
</comment>
<feature type="region of interest" description="Disordered" evidence="2">
    <location>
        <begin position="252"/>
        <end position="271"/>
    </location>
</feature>
<dbReference type="SUPFAM" id="SSF52540">
    <property type="entry name" value="P-loop containing nucleoside triphosphate hydrolases"/>
    <property type="match status" value="1"/>
</dbReference>
<keyword evidence="1" id="KW-0808">Transferase</keyword>
<proteinExistence type="inferred from homology"/>
<name>A0ABW6LW61_9ACTN</name>
<comment type="caution">
    <text evidence="4">The sequence shown here is derived from an EMBL/GenBank/DDBJ whole genome shotgun (WGS) entry which is preliminary data.</text>
</comment>
<evidence type="ECO:0000256" key="2">
    <source>
        <dbReference type="SAM" id="MobiDB-lite"/>
    </source>
</evidence>
<gene>
    <name evidence="4" type="ORF">ACFYNQ_02200</name>
</gene>
<evidence type="ECO:0000313" key="4">
    <source>
        <dbReference type="EMBL" id="MFE9597373.1"/>
    </source>
</evidence>
<accession>A0ABW6LW61</accession>
<feature type="compositionally biased region" description="Low complexity" evidence="2">
    <location>
        <begin position="252"/>
        <end position="263"/>
    </location>
</feature>
<comment type="similarity">
    <text evidence="1">Belongs to the Stf0 sulfotransferase family.</text>
</comment>
<dbReference type="InterPro" id="IPR015124">
    <property type="entry name" value="Stf0"/>
</dbReference>
<reference evidence="4 5" key="1">
    <citation type="submission" date="2024-10" db="EMBL/GenBank/DDBJ databases">
        <title>The Natural Products Discovery Center: Release of the First 8490 Sequenced Strains for Exploring Actinobacteria Biosynthetic Diversity.</title>
        <authorList>
            <person name="Kalkreuter E."/>
            <person name="Kautsar S.A."/>
            <person name="Yang D."/>
            <person name="Bader C.D."/>
            <person name="Teijaro C.N."/>
            <person name="Fluegel L."/>
            <person name="Davis C.M."/>
            <person name="Simpson J.R."/>
            <person name="Lauterbach L."/>
            <person name="Steele A.D."/>
            <person name="Gui C."/>
            <person name="Meng S."/>
            <person name="Li G."/>
            <person name="Viehrig K."/>
            <person name="Ye F."/>
            <person name="Su P."/>
            <person name="Kiefer A.F."/>
            <person name="Nichols A."/>
            <person name="Cepeda A.J."/>
            <person name="Yan W."/>
            <person name="Fan B."/>
            <person name="Jiang Y."/>
            <person name="Adhikari A."/>
            <person name="Zheng C.-J."/>
            <person name="Schuster L."/>
            <person name="Cowan T.M."/>
            <person name="Smanski M.J."/>
            <person name="Chevrette M.G."/>
            <person name="De Carvalho L.P.S."/>
            <person name="Shen B."/>
        </authorList>
    </citation>
    <scope>NUCLEOTIDE SEQUENCE [LARGE SCALE GENOMIC DNA]</scope>
    <source>
        <strain evidence="4 5">NPDC006488</strain>
    </source>
</reference>
<evidence type="ECO:0000259" key="3">
    <source>
        <dbReference type="Pfam" id="PF09037"/>
    </source>
</evidence>
<evidence type="ECO:0000256" key="1">
    <source>
        <dbReference type="PIRNR" id="PIRNR021497"/>
    </source>
</evidence>
<dbReference type="InterPro" id="IPR027417">
    <property type="entry name" value="P-loop_NTPase"/>
</dbReference>
<dbReference type="Gene3D" id="3.40.50.300">
    <property type="entry name" value="P-loop containing nucleotide triphosphate hydrolases"/>
    <property type="match status" value="1"/>
</dbReference>